<keyword evidence="2" id="KW-1185">Reference proteome</keyword>
<evidence type="ECO:0000313" key="1">
    <source>
        <dbReference type="EMBL" id="WPU96923.1"/>
    </source>
</evidence>
<dbReference type="Gene3D" id="3.50.50.60">
    <property type="entry name" value="FAD/NAD(P)-binding domain"/>
    <property type="match status" value="1"/>
</dbReference>
<dbReference type="PANTHER" id="PTHR10668:SF105">
    <property type="entry name" value="DEHYDROGENASE-RELATED"/>
    <property type="match status" value="1"/>
</dbReference>
<dbReference type="SUPFAM" id="SSF51905">
    <property type="entry name" value="FAD/NAD(P)-binding domain"/>
    <property type="match status" value="1"/>
</dbReference>
<dbReference type="InterPro" id="IPR036188">
    <property type="entry name" value="FAD/NAD-bd_sf"/>
</dbReference>
<dbReference type="Proteomes" id="UP001324380">
    <property type="component" value="Chromosome"/>
</dbReference>
<dbReference type="PANTHER" id="PTHR10668">
    <property type="entry name" value="PHYTOENE DEHYDROGENASE"/>
    <property type="match status" value="1"/>
</dbReference>
<reference evidence="1 2" key="1">
    <citation type="submission" date="2023-11" db="EMBL/GenBank/DDBJ databases">
        <title>Analysis of the Genomes of Mucilaginibacter gossypii cycad 4 and M. sabulilitoris SNA2: microbes with the potential for plant growth promotion.</title>
        <authorList>
            <person name="Hirsch A.M."/>
            <person name="Humm E."/>
            <person name="Rubbi M."/>
            <person name="Del Vecchio G."/>
            <person name="Ha S.M."/>
            <person name="Pellegrini M."/>
            <person name="Gunsalus R.P."/>
        </authorList>
    </citation>
    <scope>NUCLEOTIDE SEQUENCE [LARGE SCALE GENOMIC DNA]</scope>
    <source>
        <strain evidence="1 2">SNA2</strain>
    </source>
</reference>
<dbReference type="RefSeq" id="WP_321566009.1">
    <property type="nucleotide sequence ID" value="NZ_CP139558.1"/>
</dbReference>
<name>A0ABZ0TXP2_9SPHI</name>
<dbReference type="EMBL" id="CP139558">
    <property type="protein sequence ID" value="WPU96923.1"/>
    <property type="molecule type" value="Genomic_DNA"/>
</dbReference>
<organism evidence="1 2">
    <name type="scientific">Mucilaginibacter sabulilitoris</name>
    <dbReference type="NCBI Taxonomy" id="1173583"/>
    <lineage>
        <taxon>Bacteria</taxon>
        <taxon>Pseudomonadati</taxon>
        <taxon>Bacteroidota</taxon>
        <taxon>Sphingobacteriia</taxon>
        <taxon>Sphingobacteriales</taxon>
        <taxon>Sphingobacteriaceae</taxon>
        <taxon>Mucilaginibacter</taxon>
    </lineage>
</organism>
<dbReference type="PRINTS" id="PR00411">
    <property type="entry name" value="PNDRDTASEI"/>
</dbReference>
<evidence type="ECO:0000313" key="2">
    <source>
        <dbReference type="Proteomes" id="UP001324380"/>
    </source>
</evidence>
<dbReference type="Pfam" id="PF13450">
    <property type="entry name" value="NAD_binding_8"/>
    <property type="match status" value="1"/>
</dbReference>
<proteinExistence type="predicted"/>
<gene>
    <name evidence="1" type="ORF">SNE25_15485</name>
</gene>
<protein>
    <submittedName>
        <fullName evidence="1">NAD(P)/FAD-dependent oxidoreductase</fullName>
    </submittedName>
</protein>
<accession>A0ABZ0TXP2</accession>
<sequence>MEKNRTDYDAVIVGAGPNGLSAAILLRQYGLSVLLLEAKDKIGGGLATESLTLPGFLHDVASAVHPMAAASPYLQTLPLNEYGLEFINPDIHIAHPFENGSAAFVNSSLTETAHQFGIDEDIYLDLVGSVVEKWPKIGNGLLGPLRMTSHLFDLARFGRNALLPVSLLARRFHSSKARGLLAGVATHNFQPLENLATSAIPLVMLANAHLKGWPVVKGGSAKLAEALGNYFLSIGGQIEIGFTLSDLALLPPAKAVLFDLTPAQILSLKNNRFSGFYRWQLRRYRYGPAVYKIDWALENPIPFTAPECRRAGTVHLGNTFEEIAAGEKCIAAGKENDNPFVLLSQPSLFDISRSPAGKHTAYAYCHVPNGSVQNMAARIENQVERFAPGFKKSIIGTHTMNTADLENFNPNLVGGDINSGRISIDQLFTRPAFRFPPYNTSVKGWYVCSAATPPGGGVHGMCGYHAARTALREVFGVKISGH</sequence>